<keyword evidence="1" id="KW-1133">Transmembrane helix</keyword>
<reference evidence="2" key="1">
    <citation type="submission" date="2018-05" db="EMBL/GenBank/DDBJ databases">
        <authorList>
            <person name="Lanie J.A."/>
            <person name="Ng W.-L."/>
            <person name="Kazmierczak K.M."/>
            <person name="Andrzejewski T.M."/>
            <person name="Davidsen T.M."/>
            <person name="Wayne K.J."/>
            <person name="Tettelin H."/>
            <person name="Glass J.I."/>
            <person name="Rusch D."/>
            <person name="Podicherti R."/>
            <person name="Tsui H.-C.T."/>
            <person name="Winkler M.E."/>
        </authorList>
    </citation>
    <scope>NUCLEOTIDE SEQUENCE</scope>
</reference>
<keyword evidence="1" id="KW-0812">Transmembrane</keyword>
<organism evidence="2">
    <name type="scientific">marine metagenome</name>
    <dbReference type="NCBI Taxonomy" id="408172"/>
    <lineage>
        <taxon>unclassified sequences</taxon>
        <taxon>metagenomes</taxon>
        <taxon>ecological metagenomes</taxon>
    </lineage>
</organism>
<feature type="transmembrane region" description="Helical" evidence="1">
    <location>
        <begin position="60"/>
        <end position="80"/>
    </location>
</feature>
<evidence type="ECO:0000313" key="2">
    <source>
        <dbReference type="EMBL" id="SVD30525.1"/>
    </source>
</evidence>
<dbReference type="GO" id="GO:0016020">
    <property type="term" value="C:membrane"/>
    <property type="evidence" value="ECO:0007669"/>
    <property type="project" value="InterPro"/>
</dbReference>
<gene>
    <name evidence="2" type="ORF">METZ01_LOCUS383379</name>
</gene>
<dbReference type="InterPro" id="IPR003425">
    <property type="entry name" value="CCB3/YggT"/>
</dbReference>
<keyword evidence="1" id="KW-0472">Membrane</keyword>
<name>A0A382U9I2_9ZZZZ</name>
<sequence>MICTLLQLYLLILVVRVLMSWFPISRNGPMATVAGVLYTVTDPVLLPLRRLLPAVRMGHMALDLSPIVAFFGLSILMGLLRC</sequence>
<evidence type="ECO:0000256" key="1">
    <source>
        <dbReference type="SAM" id="Phobius"/>
    </source>
</evidence>
<dbReference type="AlphaFoldDB" id="A0A382U9I2"/>
<dbReference type="PANTHER" id="PTHR33219:SF14">
    <property type="entry name" value="PROTEIN COFACTOR ASSEMBLY OF COMPLEX C SUBUNIT B CCB3, CHLOROPLASTIC-RELATED"/>
    <property type="match status" value="1"/>
</dbReference>
<accession>A0A382U9I2</accession>
<evidence type="ECO:0008006" key="3">
    <source>
        <dbReference type="Google" id="ProtNLM"/>
    </source>
</evidence>
<proteinExistence type="predicted"/>
<dbReference type="EMBL" id="UINC01142283">
    <property type="protein sequence ID" value="SVD30525.1"/>
    <property type="molecule type" value="Genomic_DNA"/>
</dbReference>
<dbReference type="PANTHER" id="PTHR33219">
    <property type="entry name" value="YLMG HOMOLOG PROTEIN 2, CHLOROPLASTIC"/>
    <property type="match status" value="1"/>
</dbReference>
<protein>
    <recommendedName>
        <fullName evidence="3">YggT family protein</fullName>
    </recommendedName>
</protein>
<dbReference type="Pfam" id="PF02325">
    <property type="entry name" value="CCB3_YggT"/>
    <property type="match status" value="1"/>
</dbReference>